<proteinExistence type="predicted"/>
<reference evidence="1" key="1">
    <citation type="journal article" date="2014" name="Int. J. Syst. Evol. Microbiol.">
        <title>Complete genome sequence of Corynebacterium casei LMG S-19264T (=DSM 44701T), isolated from a smear-ripened cheese.</title>
        <authorList>
            <consortium name="US DOE Joint Genome Institute (JGI-PGF)"/>
            <person name="Walter F."/>
            <person name="Albersmeier A."/>
            <person name="Kalinowski J."/>
            <person name="Ruckert C."/>
        </authorList>
    </citation>
    <scope>NUCLEOTIDE SEQUENCE</scope>
    <source>
        <strain evidence="1">CCM 7897</strain>
    </source>
</reference>
<accession>A0A917BPN2</accession>
<name>A0A917BPN2_9HYPH</name>
<protein>
    <submittedName>
        <fullName evidence="1">Uncharacterized protein</fullName>
    </submittedName>
</protein>
<reference evidence="1" key="2">
    <citation type="submission" date="2020-09" db="EMBL/GenBank/DDBJ databases">
        <authorList>
            <person name="Sun Q."/>
            <person name="Sedlacek I."/>
        </authorList>
    </citation>
    <scope>NUCLEOTIDE SEQUENCE</scope>
    <source>
        <strain evidence="1">CCM 7897</strain>
    </source>
</reference>
<evidence type="ECO:0000313" key="1">
    <source>
        <dbReference type="EMBL" id="GGF54338.1"/>
    </source>
</evidence>
<keyword evidence="2" id="KW-1185">Reference proteome</keyword>
<dbReference type="Proteomes" id="UP000606044">
    <property type="component" value="Unassembled WGS sequence"/>
</dbReference>
<dbReference type="AlphaFoldDB" id="A0A917BPN2"/>
<comment type="caution">
    <text evidence="1">The sequence shown here is derived from an EMBL/GenBank/DDBJ whole genome shotgun (WGS) entry which is preliminary data.</text>
</comment>
<dbReference type="RefSeq" id="WP_188576342.1">
    <property type="nucleotide sequence ID" value="NZ_BMCT01000001.1"/>
</dbReference>
<dbReference type="EMBL" id="BMCT01000001">
    <property type="protein sequence ID" value="GGF54338.1"/>
    <property type="molecule type" value="Genomic_DNA"/>
</dbReference>
<sequence>MTHNWLTPLTRSFSIRGARPLRLDTLADATRFLGQLSRRSRNDRVDVAIGMLSVAAIMGDRECVRVATEQLETLLRAEGLLAVPASPGD</sequence>
<organism evidence="1 2">
    <name type="scientific">Azorhizobium oxalatiphilum</name>
    <dbReference type="NCBI Taxonomy" id="980631"/>
    <lineage>
        <taxon>Bacteria</taxon>
        <taxon>Pseudomonadati</taxon>
        <taxon>Pseudomonadota</taxon>
        <taxon>Alphaproteobacteria</taxon>
        <taxon>Hyphomicrobiales</taxon>
        <taxon>Xanthobacteraceae</taxon>
        <taxon>Azorhizobium</taxon>
    </lineage>
</organism>
<gene>
    <name evidence="1" type="ORF">GCM10007301_12310</name>
</gene>
<evidence type="ECO:0000313" key="2">
    <source>
        <dbReference type="Proteomes" id="UP000606044"/>
    </source>
</evidence>